<evidence type="ECO:0000256" key="1">
    <source>
        <dbReference type="SAM" id="Phobius"/>
    </source>
</evidence>
<feature type="transmembrane region" description="Helical" evidence="1">
    <location>
        <begin position="79"/>
        <end position="98"/>
    </location>
</feature>
<reference evidence="2 3" key="1">
    <citation type="submission" date="2016-10" db="EMBL/GenBank/DDBJ databases">
        <authorList>
            <person name="de Groot N.N."/>
        </authorList>
    </citation>
    <scope>NUCLEOTIDE SEQUENCE [LARGE SCALE GENOMIC DNA]</scope>
    <source>
        <strain evidence="2 3">CGMCC 1.6134</strain>
    </source>
</reference>
<dbReference type="EMBL" id="FOTY01000001">
    <property type="protein sequence ID" value="SFL47976.1"/>
    <property type="molecule type" value="Genomic_DNA"/>
</dbReference>
<dbReference type="Pfam" id="PF04854">
    <property type="entry name" value="DUF624"/>
    <property type="match status" value="1"/>
</dbReference>
<proteinExistence type="predicted"/>
<feature type="transmembrane region" description="Helical" evidence="1">
    <location>
        <begin position="180"/>
        <end position="200"/>
    </location>
</feature>
<protein>
    <submittedName>
        <fullName evidence="2">Uncharacterized membrane protein YesL</fullName>
    </submittedName>
</protein>
<gene>
    <name evidence="2" type="ORF">SAMN04488054_101138</name>
</gene>
<dbReference type="STRING" id="266892.SAMN04488054_101138"/>
<dbReference type="RefSeq" id="WP_090925114.1">
    <property type="nucleotide sequence ID" value="NZ_FOTY01000001.1"/>
</dbReference>
<dbReference type="Proteomes" id="UP000199668">
    <property type="component" value="Unassembled WGS sequence"/>
</dbReference>
<evidence type="ECO:0000313" key="3">
    <source>
        <dbReference type="Proteomes" id="UP000199668"/>
    </source>
</evidence>
<feature type="transmembrane region" description="Helical" evidence="1">
    <location>
        <begin position="24"/>
        <end position="49"/>
    </location>
</feature>
<name>A0A1I4I2I6_9BACI</name>
<dbReference type="AlphaFoldDB" id="A0A1I4I2I6"/>
<organism evidence="2 3">
    <name type="scientific">Salibacterium qingdaonense</name>
    <dbReference type="NCBI Taxonomy" id="266892"/>
    <lineage>
        <taxon>Bacteria</taxon>
        <taxon>Bacillati</taxon>
        <taxon>Bacillota</taxon>
        <taxon>Bacilli</taxon>
        <taxon>Bacillales</taxon>
        <taxon>Bacillaceae</taxon>
    </lineage>
</organism>
<dbReference type="OrthoDB" id="2874359at2"/>
<keyword evidence="1" id="KW-0472">Membrane</keyword>
<evidence type="ECO:0000313" key="2">
    <source>
        <dbReference type="EMBL" id="SFL47976.1"/>
    </source>
</evidence>
<keyword evidence="1" id="KW-1133">Transmembrane helix</keyword>
<feature type="transmembrane region" description="Helical" evidence="1">
    <location>
        <begin position="152"/>
        <end position="174"/>
    </location>
</feature>
<dbReference type="InterPro" id="IPR006938">
    <property type="entry name" value="DUF624"/>
</dbReference>
<feature type="transmembrane region" description="Helical" evidence="1">
    <location>
        <begin position="110"/>
        <end position="131"/>
    </location>
</feature>
<keyword evidence="3" id="KW-1185">Reference proteome</keyword>
<accession>A0A1I4I2I6</accession>
<sequence>MIERLGNGAFSICEWLARLAVINMFWLLFTAAGLGLFGWAPATAAAFAVMRSAFLNGGLADQDTRSVFREFKSVFQNEFVPANIIGFLLLWGGALLILSGWSMEAMEVSLLPRLVLIGAASMFLLVLLLVFPVRTHMETSIQGAVRYSLMIGLANLPSMFIVLISVALMLVLFVMIPGVLVFYGASLPAAAVMFMSLKIFSKTGLNPISY</sequence>
<keyword evidence="1" id="KW-0812">Transmembrane</keyword>